<name>A0A9K3L9C1_9STRA</name>
<feature type="repeat" description="TPR" evidence="3">
    <location>
        <begin position="67"/>
        <end position="100"/>
    </location>
</feature>
<sequence length="401" mass="44610">MANPRKGVIDDFNDIPKAPSSNKARLPGPNRVASSSRSTSSTGVEEDTSTQFSESSSVQTQQTGTSSRLLINEGIAYHKQGQYSMALKSFFSALKSQMIDRSKDHPFLANTLANIGSTYLRQGCHQQASAALHEAMGMMQRLRKHCKTKKEMSELKLSGVLNNLGTVYFLEGDNKASMEYYREALKDSNAFGVSKKEVCNALHNIGRLHALQHEWGVAISVLNESLRMEKELYGNHSMAAVDTLNLIGFVHFSTKSYDAATVVFAEALSIVHFNCGLVHEKVATSLLNVGTVLEYQGRLDEAIHTFSTARDVFERIGVDRDHRGARIACESITKIRAVLNESDEQKESGGLRKETKQIEGIQDENTEFRQEPENWQEDDSSIVDSRDLESLSSEDMRLVHL</sequence>
<dbReference type="SMART" id="SM00028">
    <property type="entry name" value="TPR"/>
    <property type="match status" value="6"/>
</dbReference>
<evidence type="ECO:0000256" key="1">
    <source>
        <dbReference type="ARBA" id="ARBA00022737"/>
    </source>
</evidence>
<dbReference type="EMBL" id="JAGRRH010000015">
    <property type="protein sequence ID" value="KAG7357198.1"/>
    <property type="molecule type" value="Genomic_DNA"/>
</dbReference>
<feature type="compositionally biased region" description="Basic and acidic residues" evidence="4">
    <location>
        <begin position="384"/>
        <end position="401"/>
    </location>
</feature>
<feature type="region of interest" description="Disordered" evidence="4">
    <location>
        <begin position="1"/>
        <end position="65"/>
    </location>
</feature>
<evidence type="ECO:0000256" key="4">
    <source>
        <dbReference type="SAM" id="MobiDB-lite"/>
    </source>
</evidence>
<evidence type="ECO:0000256" key="3">
    <source>
        <dbReference type="PROSITE-ProRule" id="PRU00339"/>
    </source>
</evidence>
<dbReference type="PANTHER" id="PTHR45641">
    <property type="entry name" value="TETRATRICOPEPTIDE REPEAT PROTEIN (AFU_ORTHOLOGUE AFUA_6G03870)"/>
    <property type="match status" value="1"/>
</dbReference>
<feature type="repeat" description="TPR" evidence="3">
    <location>
        <begin position="158"/>
        <end position="191"/>
    </location>
</feature>
<protein>
    <submittedName>
        <fullName evidence="5">Expressed tetratricopeptide repeat protein</fullName>
    </submittedName>
</protein>
<dbReference type="OrthoDB" id="626167at2759"/>
<reference evidence="5" key="2">
    <citation type="submission" date="2021-04" db="EMBL/GenBank/DDBJ databases">
        <authorList>
            <person name="Podell S."/>
        </authorList>
    </citation>
    <scope>NUCLEOTIDE SEQUENCE</scope>
    <source>
        <strain evidence="5">Hildebrandi</strain>
    </source>
</reference>
<proteinExistence type="predicted"/>
<dbReference type="Proteomes" id="UP000693970">
    <property type="component" value="Unassembled WGS sequence"/>
</dbReference>
<dbReference type="InterPro" id="IPR019734">
    <property type="entry name" value="TPR_rpt"/>
</dbReference>
<organism evidence="5 6">
    <name type="scientific">Nitzschia inconspicua</name>
    <dbReference type="NCBI Taxonomy" id="303405"/>
    <lineage>
        <taxon>Eukaryota</taxon>
        <taxon>Sar</taxon>
        <taxon>Stramenopiles</taxon>
        <taxon>Ochrophyta</taxon>
        <taxon>Bacillariophyta</taxon>
        <taxon>Bacillariophyceae</taxon>
        <taxon>Bacillariophycidae</taxon>
        <taxon>Bacillariales</taxon>
        <taxon>Bacillariaceae</taxon>
        <taxon>Nitzschia</taxon>
    </lineage>
</organism>
<reference evidence="5" key="1">
    <citation type="journal article" date="2021" name="Sci. Rep.">
        <title>Diploid genomic architecture of Nitzschia inconspicua, an elite biomass production diatom.</title>
        <authorList>
            <person name="Oliver A."/>
            <person name="Podell S."/>
            <person name="Pinowska A."/>
            <person name="Traller J.C."/>
            <person name="Smith S.R."/>
            <person name="McClure R."/>
            <person name="Beliaev A."/>
            <person name="Bohutskyi P."/>
            <person name="Hill E.A."/>
            <person name="Rabines A."/>
            <person name="Zheng H."/>
            <person name="Allen L.Z."/>
            <person name="Kuo A."/>
            <person name="Grigoriev I.V."/>
            <person name="Allen A.E."/>
            <person name="Hazlebeck D."/>
            <person name="Allen E.E."/>
        </authorList>
    </citation>
    <scope>NUCLEOTIDE SEQUENCE</scope>
    <source>
        <strain evidence="5">Hildebrandi</strain>
    </source>
</reference>
<dbReference type="PROSITE" id="PS50005">
    <property type="entry name" value="TPR"/>
    <property type="match status" value="2"/>
</dbReference>
<dbReference type="Pfam" id="PF13424">
    <property type="entry name" value="TPR_12"/>
    <property type="match status" value="3"/>
</dbReference>
<evidence type="ECO:0000313" key="5">
    <source>
        <dbReference type="EMBL" id="KAG7357198.1"/>
    </source>
</evidence>
<evidence type="ECO:0000313" key="6">
    <source>
        <dbReference type="Proteomes" id="UP000693970"/>
    </source>
</evidence>
<keyword evidence="2 3" id="KW-0802">TPR repeat</keyword>
<dbReference type="AlphaFoldDB" id="A0A9K3L9C1"/>
<feature type="compositionally biased region" description="Basic and acidic residues" evidence="4">
    <location>
        <begin position="343"/>
        <end position="357"/>
    </location>
</feature>
<keyword evidence="1" id="KW-0677">Repeat</keyword>
<feature type="compositionally biased region" description="Low complexity" evidence="4">
    <location>
        <begin position="49"/>
        <end position="65"/>
    </location>
</feature>
<comment type="caution">
    <text evidence="5">The sequence shown here is derived from an EMBL/GenBank/DDBJ whole genome shotgun (WGS) entry which is preliminary data.</text>
</comment>
<gene>
    <name evidence="5" type="ORF">IV203_001886</name>
</gene>
<accession>A0A9K3L9C1</accession>
<evidence type="ECO:0000256" key="2">
    <source>
        <dbReference type="ARBA" id="ARBA00022803"/>
    </source>
</evidence>
<keyword evidence="6" id="KW-1185">Reference proteome</keyword>
<feature type="region of interest" description="Disordered" evidence="4">
    <location>
        <begin position="343"/>
        <end position="401"/>
    </location>
</feature>